<dbReference type="PANTHER" id="PTHR43394:SF1">
    <property type="entry name" value="ATP-BINDING CASSETTE SUB-FAMILY B MEMBER 10, MITOCHONDRIAL"/>
    <property type="match status" value="1"/>
</dbReference>
<evidence type="ECO:0000256" key="1">
    <source>
        <dbReference type="ARBA" id="ARBA00004141"/>
    </source>
</evidence>
<dbReference type="GO" id="GO:0005524">
    <property type="term" value="F:ATP binding"/>
    <property type="evidence" value="ECO:0007669"/>
    <property type="project" value="UniProtKB-KW"/>
</dbReference>
<reference evidence="6 7" key="1">
    <citation type="submission" date="2015-09" db="EMBL/GenBank/DDBJ databases">
        <title>Draft genome of the parasitic nematode Teladorsagia circumcincta isolate WARC Sus (inbred).</title>
        <authorList>
            <person name="Mitreva M."/>
        </authorList>
    </citation>
    <scope>NUCLEOTIDE SEQUENCE [LARGE SCALE GENOMIC DNA]</scope>
    <source>
        <strain evidence="6 7">S</strain>
    </source>
</reference>
<evidence type="ECO:0000256" key="3">
    <source>
        <dbReference type="ARBA" id="ARBA00022989"/>
    </source>
</evidence>
<evidence type="ECO:0000259" key="5">
    <source>
        <dbReference type="PROSITE" id="PS50893"/>
    </source>
</evidence>
<dbReference type="GO" id="GO:0090374">
    <property type="term" value="P:oligopeptide export from mitochondrion"/>
    <property type="evidence" value="ECO:0007669"/>
    <property type="project" value="TreeGrafter"/>
</dbReference>
<proteinExistence type="predicted"/>
<keyword evidence="6" id="KW-0547">Nucleotide-binding</keyword>
<dbReference type="GO" id="GO:0015421">
    <property type="term" value="F:ABC-type oligopeptide transporter activity"/>
    <property type="evidence" value="ECO:0007669"/>
    <property type="project" value="TreeGrafter"/>
</dbReference>
<dbReference type="OrthoDB" id="6500128at2759"/>
<dbReference type="Proteomes" id="UP000230423">
    <property type="component" value="Unassembled WGS sequence"/>
</dbReference>
<dbReference type="Gene3D" id="1.20.1560.10">
    <property type="entry name" value="ABC transporter type 1, transmembrane domain"/>
    <property type="match status" value="1"/>
</dbReference>
<keyword evidence="2" id="KW-0812">Transmembrane</keyword>
<evidence type="ECO:0000313" key="7">
    <source>
        <dbReference type="Proteomes" id="UP000230423"/>
    </source>
</evidence>
<protein>
    <submittedName>
        <fullName evidence="6">ABC transporter, ATP-binding protein</fullName>
    </submittedName>
</protein>
<dbReference type="GO" id="GO:0016887">
    <property type="term" value="F:ATP hydrolysis activity"/>
    <property type="evidence" value="ECO:0007669"/>
    <property type="project" value="InterPro"/>
</dbReference>
<dbReference type="InterPro" id="IPR039421">
    <property type="entry name" value="Type_1_exporter"/>
</dbReference>
<keyword evidence="7" id="KW-1185">Reference proteome</keyword>
<keyword evidence="4" id="KW-0472">Membrane</keyword>
<keyword evidence="6" id="KW-0067">ATP-binding</keyword>
<evidence type="ECO:0000256" key="2">
    <source>
        <dbReference type="ARBA" id="ARBA00022692"/>
    </source>
</evidence>
<dbReference type="InterPro" id="IPR003439">
    <property type="entry name" value="ABC_transporter-like_ATP-bd"/>
</dbReference>
<dbReference type="InterPro" id="IPR017871">
    <property type="entry name" value="ABC_transporter-like_CS"/>
</dbReference>
<name>A0A2G9V3I3_TELCI</name>
<dbReference type="Pfam" id="PF00005">
    <property type="entry name" value="ABC_tran"/>
    <property type="match status" value="1"/>
</dbReference>
<comment type="subcellular location">
    <subcellularLocation>
        <location evidence="1">Membrane</location>
        <topology evidence="1">Multi-pass membrane protein</topology>
    </subcellularLocation>
</comment>
<evidence type="ECO:0000313" key="6">
    <source>
        <dbReference type="EMBL" id="PIO76522.1"/>
    </source>
</evidence>
<evidence type="ECO:0000256" key="4">
    <source>
        <dbReference type="ARBA" id="ARBA00023136"/>
    </source>
</evidence>
<dbReference type="PANTHER" id="PTHR43394">
    <property type="entry name" value="ATP-DEPENDENT PERMEASE MDL1, MITOCHONDRIAL"/>
    <property type="match status" value="1"/>
</dbReference>
<keyword evidence="3" id="KW-1133">Transmembrane helix</keyword>
<dbReference type="InterPro" id="IPR036640">
    <property type="entry name" value="ABC1_TM_sf"/>
</dbReference>
<dbReference type="GO" id="GO:0005743">
    <property type="term" value="C:mitochondrial inner membrane"/>
    <property type="evidence" value="ECO:0007669"/>
    <property type="project" value="TreeGrafter"/>
</dbReference>
<gene>
    <name evidence="6" type="ORF">TELCIR_01394</name>
</gene>
<accession>A0A2G9V3I3</accession>
<dbReference type="Gene3D" id="3.40.50.300">
    <property type="entry name" value="P-loop containing nucleotide triphosphate hydrolases"/>
    <property type="match status" value="1"/>
</dbReference>
<dbReference type="SUPFAM" id="SSF52540">
    <property type="entry name" value="P-loop containing nucleoside triphosphate hydrolases"/>
    <property type="match status" value="1"/>
</dbReference>
<dbReference type="AlphaFoldDB" id="A0A2G9V3I3"/>
<dbReference type="PROSITE" id="PS50893">
    <property type="entry name" value="ABC_TRANSPORTER_2"/>
    <property type="match status" value="1"/>
</dbReference>
<dbReference type="InterPro" id="IPR027417">
    <property type="entry name" value="P-loop_NTPase"/>
</dbReference>
<organism evidence="6 7">
    <name type="scientific">Teladorsagia circumcincta</name>
    <name type="common">Brown stomach worm</name>
    <name type="synonym">Ostertagia circumcincta</name>
    <dbReference type="NCBI Taxonomy" id="45464"/>
    <lineage>
        <taxon>Eukaryota</taxon>
        <taxon>Metazoa</taxon>
        <taxon>Ecdysozoa</taxon>
        <taxon>Nematoda</taxon>
        <taxon>Chromadorea</taxon>
        <taxon>Rhabditida</taxon>
        <taxon>Rhabditina</taxon>
        <taxon>Rhabditomorpha</taxon>
        <taxon>Strongyloidea</taxon>
        <taxon>Trichostrongylidae</taxon>
        <taxon>Teladorsagia</taxon>
    </lineage>
</organism>
<dbReference type="PROSITE" id="PS00211">
    <property type="entry name" value="ABC_TRANSPORTER_1"/>
    <property type="match status" value="1"/>
</dbReference>
<dbReference type="EMBL" id="KZ345045">
    <property type="protein sequence ID" value="PIO76522.1"/>
    <property type="molecule type" value="Genomic_DNA"/>
</dbReference>
<sequence length="274" mass="30006">MINVLLEAIDQRLADVVGAVSSMIGGTSIAFSYGPAMAPIGVLTAGTLITLQTLVARYLKVRGQRDAVLAEEPSRMFDEVDARELNLRHLRSQISLVGQEPILFNYSIRENIAYGFEEATTAQIEDAARLANAHNFIVKLPAGYDTIVGERGSMLSGGQKQRIAIARAVIRDPKILLLDEATSALDTESERVVQEALEKARQGRTCVIIAHRLSSIQNADHIVVIKDGMVEITTLFLANMTPSTPITTNPVKTQRGPPPEEFPYERLTCSQYLC</sequence>
<feature type="domain" description="ABC transporter" evidence="5">
    <location>
        <begin position="4"/>
        <end position="252"/>
    </location>
</feature>